<evidence type="ECO:0000256" key="5">
    <source>
        <dbReference type="ARBA" id="ARBA00022989"/>
    </source>
</evidence>
<dbReference type="SUPFAM" id="SSF48726">
    <property type="entry name" value="Immunoglobulin"/>
    <property type="match status" value="1"/>
</dbReference>
<dbReference type="Proteomes" id="UP001591681">
    <property type="component" value="Unassembled WGS sequence"/>
</dbReference>
<evidence type="ECO:0000256" key="1">
    <source>
        <dbReference type="ARBA" id="ARBA00004251"/>
    </source>
</evidence>
<comment type="caution">
    <text evidence="13">The sequence shown here is derived from an EMBL/GenBank/DDBJ whole genome shotgun (WGS) entry which is preliminary data.</text>
</comment>
<dbReference type="InterPro" id="IPR013783">
    <property type="entry name" value="Ig-like_fold"/>
</dbReference>
<evidence type="ECO:0000313" key="13">
    <source>
        <dbReference type="EMBL" id="KAL2081417.1"/>
    </source>
</evidence>
<dbReference type="InterPro" id="IPR036179">
    <property type="entry name" value="Ig-like_dom_sf"/>
</dbReference>
<dbReference type="Gene3D" id="2.60.40.10">
    <property type="entry name" value="Immunoglobulins"/>
    <property type="match status" value="1"/>
</dbReference>
<keyword evidence="8" id="KW-0675">Receptor</keyword>
<keyword evidence="14" id="KW-1185">Reference proteome</keyword>
<keyword evidence="5 11" id="KW-1133">Transmembrane helix</keyword>
<evidence type="ECO:0000256" key="9">
    <source>
        <dbReference type="ARBA" id="ARBA00023180"/>
    </source>
</evidence>
<evidence type="ECO:0000256" key="3">
    <source>
        <dbReference type="ARBA" id="ARBA00022692"/>
    </source>
</evidence>
<dbReference type="EMBL" id="JBHFQA010000020">
    <property type="protein sequence ID" value="KAL2081417.1"/>
    <property type="molecule type" value="Genomic_DNA"/>
</dbReference>
<keyword evidence="10" id="KW-0393">Immunoglobulin domain</keyword>
<keyword evidence="4 12" id="KW-0732">Signal</keyword>
<evidence type="ECO:0000256" key="12">
    <source>
        <dbReference type="SAM" id="SignalP"/>
    </source>
</evidence>
<feature type="signal peptide" evidence="12">
    <location>
        <begin position="1"/>
        <end position="24"/>
    </location>
</feature>
<keyword evidence="2" id="KW-1003">Cell membrane</keyword>
<dbReference type="AlphaFoldDB" id="A0ABD1J2T0"/>
<evidence type="ECO:0000256" key="6">
    <source>
        <dbReference type="ARBA" id="ARBA00023136"/>
    </source>
</evidence>
<sequence length="191" mass="21424">MKTLIATWLRIVLLTAYLTEPSVSTTSPDPFTAVKDEDVLLRCDCKDAKAVVWQTTINDTVIISFNMSASQNPHIHSEFKDRVRLFLQEERGNCSLLLLSVTTTDQRNYTCFGLRKPLIIKYVSLTVNAKPDQHIATPSPSPSSSLSASVFIGISVILALAVVLSVLVAYRWRRETRRQDTPREEVSDDLL</sequence>
<protein>
    <submittedName>
        <fullName evidence="13">Uncharacterized protein</fullName>
    </submittedName>
</protein>
<keyword evidence="6 11" id="KW-0472">Membrane</keyword>
<feature type="chain" id="PRO_5044896112" evidence="12">
    <location>
        <begin position="25"/>
        <end position="191"/>
    </location>
</feature>
<proteinExistence type="predicted"/>
<accession>A0ABD1J2T0</accession>
<dbReference type="InterPro" id="IPR051713">
    <property type="entry name" value="T-cell_Activation_Regulation"/>
</dbReference>
<comment type="subcellular location">
    <subcellularLocation>
        <location evidence="1">Cell membrane</location>
        <topology evidence="1">Single-pass type I membrane protein</topology>
    </subcellularLocation>
</comment>
<evidence type="ECO:0000256" key="2">
    <source>
        <dbReference type="ARBA" id="ARBA00022475"/>
    </source>
</evidence>
<feature type="transmembrane region" description="Helical" evidence="11">
    <location>
        <begin position="148"/>
        <end position="170"/>
    </location>
</feature>
<evidence type="ECO:0000256" key="4">
    <source>
        <dbReference type="ARBA" id="ARBA00022729"/>
    </source>
</evidence>
<keyword evidence="7" id="KW-1015">Disulfide bond</keyword>
<gene>
    <name evidence="13" type="ORF">ACEWY4_023270</name>
</gene>
<evidence type="ECO:0000256" key="7">
    <source>
        <dbReference type="ARBA" id="ARBA00023157"/>
    </source>
</evidence>
<keyword evidence="3 11" id="KW-0812">Transmembrane</keyword>
<name>A0ABD1J2T0_9TELE</name>
<reference evidence="13 14" key="1">
    <citation type="submission" date="2024-09" db="EMBL/GenBank/DDBJ databases">
        <title>A chromosome-level genome assembly of Gray's grenadier anchovy, Coilia grayii.</title>
        <authorList>
            <person name="Fu Z."/>
        </authorList>
    </citation>
    <scope>NUCLEOTIDE SEQUENCE [LARGE SCALE GENOMIC DNA]</scope>
    <source>
        <strain evidence="13">G4</strain>
        <tissue evidence="13">Muscle</tissue>
    </source>
</reference>
<evidence type="ECO:0000256" key="10">
    <source>
        <dbReference type="ARBA" id="ARBA00023319"/>
    </source>
</evidence>
<organism evidence="13 14">
    <name type="scientific">Coilia grayii</name>
    <name type="common">Gray's grenadier anchovy</name>
    <dbReference type="NCBI Taxonomy" id="363190"/>
    <lineage>
        <taxon>Eukaryota</taxon>
        <taxon>Metazoa</taxon>
        <taxon>Chordata</taxon>
        <taxon>Craniata</taxon>
        <taxon>Vertebrata</taxon>
        <taxon>Euteleostomi</taxon>
        <taxon>Actinopterygii</taxon>
        <taxon>Neopterygii</taxon>
        <taxon>Teleostei</taxon>
        <taxon>Clupei</taxon>
        <taxon>Clupeiformes</taxon>
        <taxon>Clupeoidei</taxon>
        <taxon>Engraulidae</taxon>
        <taxon>Coilinae</taxon>
        <taxon>Coilia</taxon>
    </lineage>
</organism>
<dbReference type="PANTHER" id="PTHR25466:SF11">
    <property type="entry name" value="GALECTIN 17-RELATED"/>
    <property type="match status" value="1"/>
</dbReference>
<evidence type="ECO:0000256" key="8">
    <source>
        <dbReference type="ARBA" id="ARBA00023170"/>
    </source>
</evidence>
<evidence type="ECO:0000313" key="14">
    <source>
        <dbReference type="Proteomes" id="UP001591681"/>
    </source>
</evidence>
<keyword evidence="9" id="KW-0325">Glycoprotein</keyword>
<dbReference type="GO" id="GO:0005886">
    <property type="term" value="C:plasma membrane"/>
    <property type="evidence" value="ECO:0007669"/>
    <property type="project" value="UniProtKB-SubCell"/>
</dbReference>
<dbReference type="PANTHER" id="PTHR25466">
    <property type="entry name" value="T-LYMPHOCYTE ACTIVATION ANTIGEN"/>
    <property type="match status" value="1"/>
</dbReference>
<evidence type="ECO:0000256" key="11">
    <source>
        <dbReference type="SAM" id="Phobius"/>
    </source>
</evidence>